<gene>
    <name evidence="6" type="ORF">GCM10007320_20380</name>
</gene>
<keyword evidence="2" id="KW-0805">Transcription regulation</keyword>
<dbReference type="Gene3D" id="1.10.10.10">
    <property type="entry name" value="Winged helix-like DNA-binding domain superfamily/Winged helix DNA-binding domain"/>
    <property type="match status" value="1"/>
</dbReference>
<dbReference type="PROSITE" id="PS50931">
    <property type="entry name" value="HTH_LYSR"/>
    <property type="match status" value="1"/>
</dbReference>
<organism evidence="6 7">
    <name type="scientific">Pseudorhodoferax aquiterrae</name>
    <dbReference type="NCBI Taxonomy" id="747304"/>
    <lineage>
        <taxon>Bacteria</taxon>
        <taxon>Pseudomonadati</taxon>
        <taxon>Pseudomonadota</taxon>
        <taxon>Betaproteobacteria</taxon>
        <taxon>Burkholderiales</taxon>
        <taxon>Comamonadaceae</taxon>
    </lineage>
</organism>
<dbReference type="InterPro" id="IPR000847">
    <property type="entry name" value="LysR_HTH_N"/>
</dbReference>
<dbReference type="Pfam" id="PF00126">
    <property type="entry name" value="HTH_1"/>
    <property type="match status" value="1"/>
</dbReference>
<dbReference type="PRINTS" id="PR00039">
    <property type="entry name" value="HTHLYSR"/>
</dbReference>
<evidence type="ECO:0000256" key="2">
    <source>
        <dbReference type="ARBA" id="ARBA00023015"/>
    </source>
</evidence>
<dbReference type="InterPro" id="IPR036388">
    <property type="entry name" value="WH-like_DNA-bd_sf"/>
</dbReference>
<evidence type="ECO:0000313" key="7">
    <source>
        <dbReference type="Proteomes" id="UP000626210"/>
    </source>
</evidence>
<feature type="domain" description="HTH lysR-type" evidence="5">
    <location>
        <begin position="6"/>
        <end position="63"/>
    </location>
</feature>
<dbReference type="InterPro" id="IPR036390">
    <property type="entry name" value="WH_DNA-bd_sf"/>
</dbReference>
<comment type="caution">
    <text evidence="6">The sequence shown here is derived from an EMBL/GenBank/DDBJ whole genome shotgun (WGS) entry which is preliminary data.</text>
</comment>
<evidence type="ECO:0000256" key="4">
    <source>
        <dbReference type="ARBA" id="ARBA00023163"/>
    </source>
</evidence>
<dbReference type="Pfam" id="PF03466">
    <property type="entry name" value="LysR_substrate"/>
    <property type="match status" value="1"/>
</dbReference>
<name>A0ABQ3FZY9_9BURK</name>
<dbReference type="PANTHER" id="PTHR30537:SF26">
    <property type="entry name" value="GLYCINE CLEAVAGE SYSTEM TRANSCRIPTIONAL ACTIVATOR"/>
    <property type="match status" value="1"/>
</dbReference>
<dbReference type="Gene3D" id="3.40.190.10">
    <property type="entry name" value="Periplasmic binding protein-like II"/>
    <property type="match status" value="2"/>
</dbReference>
<evidence type="ECO:0000313" key="6">
    <source>
        <dbReference type="EMBL" id="GHC79247.1"/>
    </source>
</evidence>
<evidence type="ECO:0000256" key="1">
    <source>
        <dbReference type="ARBA" id="ARBA00009437"/>
    </source>
</evidence>
<keyword evidence="7" id="KW-1185">Reference proteome</keyword>
<dbReference type="SUPFAM" id="SSF46785">
    <property type="entry name" value="Winged helix' DNA-binding domain"/>
    <property type="match status" value="1"/>
</dbReference>
<accession>A0ABQ3FZY9</accession>
<dbReference type="SUPFAM" id="SSF53850">
    <property type="entry name" value="Periplasmic binding protein-like II"/>
    <property type="match status" value="1"/>
</dbReference>
<evidence type="ECO:0000259" key="5">
    <source>
        <dbReference type="PROSITE" id="PS50931"/>
    </source>
</evidence>
<keyword evidence="3" id="KW-0238">DNA-binding</keyword>
<dbReference type="Proteomes" id="UP000626210">
    <property type="component" value="Unassembled WGS sequence"/>
</dbReference>
<dbReference type="EMBL" id="BMYK01000004">
    <property type="protein sequence ID" value="GHC79247.1"/>
    <property type="molecule type" value="Genomic_DNA"/>
</dbReference>
<protein>
    <submittedName>
        <fullName evidence="6">Transcriptional regulator</fullName>
    </submittedName>
</protein>
<comment type="similarity">
    <text evidence="1">Belongs to the LysR transcriptional regulatory family.</text>
</comment>
<sequence length="308" mass="33934">MKRKIPSTIALSVLEAAARHGSFARAAAELYMTESAVSRQIATLESYVGVRLFSREKKQVELTELGARYAAAIRPGLDEMEAQTLALMHSKDGGGVLELAVIPTFAARWLLPRLHAFRAAHPRISVNIGERADPFLFRGTPFDAALHFDDGSWEGVHKVHLFDEEVVPVVSPRHHDVQALRDPARLAQVPLLVKRSRPEAWQRWFALAGCTPGSVAPAMRFELYSTVIDAAKAGLGAGLVPRFYIQDDVRRGELAIPLDLPIRHEKRYCLFYPSHRPVSSVVAAFESWVVAQAAAFSAELAEDRGAAP</sequence>
<keyword evidence="4" id="KW-0804">Transcription</keyword>
<dbReference type="InterPro" id="IPR058163">
    <property type="entry name" value="LysR-type_TF_proteobact-type"/>
</dbReference>
<evidence type="ECO:0000256" key="3">
    <source>
        <dbReference type="ARBA" id="ARBA00023125"/>
    </source>
</evidence>
<dbReference type="PANTHER" id="PTHR30537">
    <property type="entry name" value="HTH-TYPE TRANSCRIPTIONAL REGULATOR"/>
    <property type="match status" value="1"/>
</dbReference>
<dbReference type="InterPro" id="IPR005119">
    <property type="entry name" value="LysR_subst-bd"/>
</dbReference>
<reference evidence="7" key="1">
    <citation type="journal article" date="2019" name="Int. J. Syst. Evol. Microbiol.">
        <title>The Global Catalogue of Microorganisms (GCM) 10K type strain sequencing project: providing services to taxonomists for standard genome sequencing and annotation.</title>
        <authorList>
            <consortium name="The Broad Institute Genomics Platform"/>
            <consortium name="The Broad Institute Genome Sequencing Center for Infectious Disease"/>
            <person name="Wu L."/>
            <person name="Ma J."/>
        </authorList>
    </citation>
    <scope>NUCLEOTIDE SEQUENCE [LARGE SCALE GENOMIC DNA]</scope>
    <source>
        <strain evidence="7">KCTC 23314</strain>
    </source>
</reference>
<dbReference type="RefSeq" id="WP_189686817.1">
    <property type="nucleotide sequence ID" value="NZ_BMYK01000004.1"/>
</dbReference>
<proteinExistence type="inferred from homology"/>